<dbReference type="Pfam" id="PF00266">
    <property type="entry name" value="Aminotran_5"/>
    <property type="match status" value="1"/>
</dbReference>
<evidence type="ECO:0000256" key="2">
    <source>
        <dbReference type="ARBA" id="ARBA00022576"/>
    </source>
</evidence>
<dbReference type="NCBIfam" id="NF010006">
    <property type="entry name" value="PRK13479.1"/>
    <property type="match status" value="1"/>
</dbReference>
<evidence type="ECO:0000256" key="5">
    <source>
        <dbReference type="ARBA" id="ARBA00023317"/>
    </source>
</evidence>
<dbReference type="Gene3D" id="3.40.640.10">
    <property type="entry name" value="Type I PLP-dependent aspartate aminotransferase-like (Major domain)"/>
    <property type="match status" value="1"/>
</dbReference>
<dbReference type="AlphaFoldDB" id="A0A0F7FAH7"/>
<dbReference type="EC" id="2.6.1.37" evidence="7"/>
<dbReference type="InterPro" id="IPR000192">
    <property type="entry name" value="Aminotrans_V_dom"/>
</dbReference>
<keyword evidence="4 7" id="KW-0663">Pyridoxal phosphate</keyword>
<dbReference type="GO" id="GO:0019700">
    <property type="term" value="P:organic phosphonate catabolic process"/>
    <property type="evidence" value="ECO:0007669"/>
    <property type="project" value="InterPro"/>
</dbReference>
<comment type="function">
    <text evidence="7">Involved in phosphonate degradation.</text>
</comment>
<dbReference type="GO" id="GO:0047304">
    <property type="term" value="F:2-aminoethylphosphonate-pyruvate transaminase activity"/>
    <property type="evidence" value="ECO:0007669"/>
    <property type="project" value="UniProtKB-UniRule"/>
</dbReference>
<evidence type="ECO:0000256" key="9">
    <source>
        <dbReference type="PIRSR" id="PIRSR000524-50"/>
    </source>
</evidence>
<dbReference type="PANTHER" id="PTHR42778:SF1">
    <property type="entry name" value="2-AMINOETHYLPHOSPHONATE--PYRUVATE TRANSAMINASE"/>
    <property type="match status" value="1"/>
</dbReference>
<feature type="binding site" evidence="8">
    <location>
        <position position="340"/>
    </location>
    <ligand>
        <name>substrate</name>
    </ligand>
</feature>
<dbReference type="PANTHER" id="PTHR42778">
    <property type="entry name" value="2-AMINOETHYLPHOSPHONATE--PYRUVATE TRANSAMINASE"/>
    <property type="match status" value="1"/>
</dbReference>
<evidence type="ECO:0000256" key="7">
    <source>
        <dbReference type="HAMAP-Rule" id="MF_01376"/>
    </source>
</evidence>
<dbReference type="OrthoDB" id="389074at2"/>
<comment type="cofactor">
    <cofactor evidence="1 7 9">
        <name>pyridoxal 5'-phosphate</name>
        <dbReference type="ChEBI" id="CHEBI:597326"/>
    </cofactor>
</comment>
<dbReference type="PATRIC" id="fig|1333534.5.peg.2456"/>
<reference evidence="11 12" key="1">
    <citation type="submission" date="2015-03" db="EMBL/GenBank/DDBJ databases">
        <authorList>
            <person name="Abdul Halim M."/>
        </authorList>
    </citation>
    <scope>NUCLEOTIDE SEQUENCE [LARGE SCALE GENOMIC DNA]</scope>
    <source>
        <strain evidence="11 12">ATCC 35681</strain>
    </source>
</reference>
<name>A0A0F7FAH7_PAEDU</name>
<accession>A0A0F7FAH7</accession>
<protein>
    <recommendedName>
        <fullName evidence="7">2-aminoethylphosphonate--pyruvate transaminase</fullName>
        <ecNumber evidence="7">2.6.1.37</ecNumber>
    </recommendedName>
    <alternativeName>
        <fullName evidence="7">2-aminoethylphosphonate aminotransferase</fullName>
    </alternativeName>
    <alternativeName>
        <fullName evidence="7">AEP transaminase</fullName>
        <shortName evidence="7">AEPT</shortName>
    </alternativeName>
</protein>
<evidence type="ECO:0000256" key="6">
    <source>
        <dbReference type="ARBA" id="ARBA00049460"/>
    </source>
</evidence>
<dbReference type="InterPro" id="IPR015421">
    <property type="entry name" value="PyrdxlP-dep_Trfase_major"/>
</dbReference>
<dbReference type="HAMAP" id="MF_01376">
    <property type="entry name" value="PhnW_aminotrans_5"/>
    <property type="match status" value="1"/>
</dbReference>
<organism evidence="11 12">
    <name type="scientific">Paenibacillus durus ATCC 35681</name>
    <dbReference type="NCBI Taxonomy" id="1333534"/>
    <lineage>
        <taxon>Bacteria</taxon>
        <taxon>Bacillati</taxon>
        <taxon>Bacillota</taxon>
        <taxon>Bacilli</taxon>
        <taxon>Bacillales</taxon>
        <taxon>Paenibacillaceae</taxon>
        <taxon>Paenibacillus</taxon>
    </lineage>
</organism>
<comment type="similarity">
    <text evidence="7">Belongs to the class-V pyridoxal-phosphate-dependent aminotransferase family. PhnW subfamily.</text>
</comment>
<keyword evidence="2 7" id="KW-0032">Aminotransferase</keyword>
<proteinExistence type="inferred from homology"/>
<dbReference type="Gene3D" id="3.90.1150.10">
    <property type="entry name" value="Aspartate Aminotransferase, domain 1"/>
    <property type="match status" value="1"/>
</dbReference>
<dbReference type="EMBL" id="CP011114">
    <property type="protein sequence ID" value="AKG35038.1"/>
    <property type="molecule type" value="Genomic_DNA"/>
</dbReference>
<dbReference type="InterPro" id="IPR012703">
    <property type="entry name" value="NH2EtPonate_pyrv_transaminase"/>
</dbReference>
<dbReference type="HOGENOM" id="CLU_027686_3_1_9"/>
<comment type="subunit">
    <text evidence="7">Homodimer.</text>
</comment>
<dbReference type="Proteomes" id="UP000034189">
    <property type="component" value="Chromosome"/>
</dbReference>
<keyword evidence="3 7" id="KW-0808">Transferase</keyword>
<keyword evidence="5 7" id="KW-0670">Pyruvate</keyword>
<evidence type="ECO:0000313" key="12">
    <source>
        <dbReference type="Proteomes" id="UP000034189"/>
    </source>
</evidence>
<reference evidence="11 12" key="2">
    <citation type="journal article" date="2016" name="Genome Announc.">
        <title>Genome Sequence of a Gram-Positive Diazotroph, Paenibacillus durus Type Strain ATCC 35681.</title>
        <authorList>
            <person name="Halim M.A."/>
            <person name="Rahman A.Y."/>
            <person name="Sim K.S."/>
            <person name="Yam H.C."/>
            <person name="Rahim A.A."/>
            <person name="Ghazali A.H."/>
            <person name="Najimudin N."/>
        </authorList>
    </citation>
    <scope>NUCLEOTIDE SEQUENCE [LARGE SCALE GENOMIC DNA]</scope>
    <source>
        <strain evidence="11 12">ATCC 35681</strain>
    </source>
</reference>
<gene>
    <name evidence="7" type="primary">phnW</name>
    <name evidence="11" type="ORF">VK70_11110</name>
</gene>
<sequence>MGTVKRTILLNPGPATTTDTVKYAQIVPDICPREQEFGRLMEDISVELTRLVADDARYATVLFGGSGTAAVESILSSVASDDAVVIINNGAYGRRMCEISAAYGLNYLEFKSSPEQAVDVPALEAAIRNSRQPVSHVAVVHNETTTGLLTDIEAIGKLCAKYRLDLIVDAMSSFGAIPIQMESMNIRYLAASSNKNLQGMPGISFVVADKSKLESLKSAKPRNYYLNLPAQYEHFVKTRQMRFTPPVQTLYALKQAIEELKGEGLAERYARYAKSWETLIHGMSLRGLKHLVAEKDHSRTVTSFLEPDCEGFDFQAMHDFFYARGFTIYPGKIEDLRTFRIANIGDISFKDIEAFLTLLDEYLLSIGYSMRKAVD</sequence>
<dbReference type="RefSeq" id="WP_025699534.1">
    <property type="nucleotide sequence ID" value="NZ_ASQQ01000684.1"/>
</dbReference>
<dbReference type="InterPro" id="IPR015424">
    <property type="entry name" value="PyrdxlP-dep_Trfase"/>
</dbReference>
<comment type="catalytic activity">
    <reaction evidence="6 7">
        <text>(2-aminoethyl)phosphonate + pyruvate = phosphonoacetaldehyde + L-alanine</text>
        <dbReference type="Rhea" id="RHEA:17021"/>
        <dbReference type="ChEBI" id="CHEBI:15361"/>
        <dbReference type="ChEBI" id="CHEBI:57418"/>
        <dbReference type="ChEBI" id="CHEBI:57972"/>
        <dbReference type="ChEBI" id="CHEBI:58383"/>
        <dbReference type="EC" id="2.6.1.37"/>
    </reaction>
</comment>
<evidence type="ECO:0000313" key="11">
    <source>
        <dbReference type="EMBL" id="AKG35038.1"/>
    </source>
</evidence>
<evidence type="ECO:0000259" key="10">
    <source>
        <dbReference type="Pfam" id="PF00266"/>
    </source>
</evidence>
<dbReference type="PIRSF" id="PIRSF000524">
    <property type="entry name" value="SPT"/>
    <property type="match status" value="1"/>
</dbReference>
<dbReference type="InterPro" id="IPR015422">
    <property type="entry name" value="PyrdxlP-dep_Trfase_small"/>
</dbReference>
<dbReference type="SUPFAM" id="SSF53383">
    <property type="entry name" value="PLP-dependent transferases"/>
    <property type="match status" value="1"/>
</dbReference>
<feature type="modified residue" description="N6-(pyridoxal phosphate)lysine" evidence="7 9">
    <location>
        <position position="195"/>
    </location>
</feature>
<evidence type="ECO:0000256" key="1">
    <source>
        <dbReference type="ARBA" id="ARBA00001933"/>
    </source>
</evidence>
<evidence type="ECO:0000256" key="4">
    <source>
        <dbReference type="ARBA" id="ARBA00022898"/>
    </source>
</evidence>
<evidence type="ECO:0000256" key="3">
    <source>
        <dbReference type="ARBA" id="ARBA00022679"/>
    </source>
</evidence>
<feature type="domain" description="Aminotransferase class V" evidence="10">
    <location>
        <begin position="34"/>
        <end position="309"/>
    </location>
</feature>
<dbReference type="NCBIfam" id="TIGR03301">
    <property type="entry name" value="PhnW-AepZ"/>
    <property type="match status" value="1"/>
</dbReference>
<evidence type="ECO:0000256" key="8">
    <source>
        <dbReference type="PIRSR" id="PIRSR000524-1"/>
    </source>
</evidence>
<dbReference type="InterPro" id="IPR024169">
    <property type="entry name" value="SP_NH2Trfase/AEP_transaminase"/>
</dbReference>